<name>A0A0U0RP64_MYCTX</name>
<protein>
    <submittedName>
        <fullName evidence="2">Uncharacterized protein</fullName>
    </submittedName>
</protein>
<gene>
    <name evidence="2" type="ORF">ERS007703_02984</name>
</gene>
<organism evidence="2 3">
    <name type="scientific">Mycobacterium tuberculosis</name>
    <dbReference type="NCBI Taxonomy" id="1773"/>
    <lineage>
        <taxon>Bacteria</taxon>
        <taxon>Bacillati</taxon>
        <taxon>Actinomycetota</taxon>
        <taxon>Actinomycetes</taxon>
        <taxon>Mycobacteriales</taxon>
        <taxon>Mycobacteriaceae</taxon>
        <taxon>Mycobacterium</taxon>
        <taxon>Mycobacterium tuberculosis complex</taxon>
    </lineage>
</organism>
<feature type="compositionally biased region" description="Low complexity" evidence="1">
    <location>
        <begin position="11"/>
        <end position="22"/>
    </location>
</feature>
<feature type="region of interest" description="Disordered" evidence="1">
    <location>
        <begin position="1"/>
        <end position="22"/>
    </location>
</feature>
<dbReference type="PROSITE" id="PS51257">
    <property type="entry name" value="PROKAR_LIPOPROTEIN"/>
    <property type="match status" value="1"/>
</dbReference>
<dbReference type="AlphaFoldDB" id="A0A0U0RP64"/>
<evidence type="ECO:0000313" key="2">
    <source>
        <dbReference type="EMBL" id="COW18227.1"/>
    </source>
</evidence>
<sequence>MSSRPQSAIMSCSSTRSSPVVSSVTGCSTCSRVFISRK</sequence>
<evidence type="ECO:0000256" key="1">
    <source>
        <dbReference type="SAM" id="MobiDB-lite"/>
    </source>
</evidence>
<evidence type="ECO:0000313" key="3">
    <source>
        <dbReference type="Proteomes" id="UP000038802"/>
    </source>
</evidence>
<reference evidence="3" key="1">
    <citation type="submission" date="2015-03" db="EMBL/GenBank/DDBJ databases">
        <authorList>
            <consortium name="Pathogen Informatics"/>
        </authorList>
    </citation>
    <scope>NUCLEOTIDE SEQUENCE [LARGE SCALE GENOMIC DNA]</scope>
    <source>
        <strain evidence="3">K00500041</strain>
    </source>
</reference>
<dbReference type="EMBL" id="CSAE01000368">
    <property type="protein sequence ID" value="COW18227.1"/>
    <property type="molecule type" value="Genomic_DNA"/>
</dbReference>
<feature type="compositionally biased region" description="Polar residues" evidence="1">
    <location>
        <begin position="1"/>
        <end position="10"/>
    </location>
</feature>
<dbReference type="Proteomes" id="UP000038802">
    <property type="component" value="Unassembled WGS sequence"/>
</dbReference>
<proteinExistence type="predicted"/>
<accession>A0A0U0RP64</accession>